<dbReference type="GO" id="GO:0016491">
    <property type="term" value="F:oxidoreductase activity"/>
    <property type="evidence" value="ECO:0007669"/>
    <property type="project" value="InterPro"/>
</dbReference>
<evidence type="ECO:0000259" key="6">
    <source>
        <dbReference type="Pfam" id="PF21706"/>
    </source>
</evidence>
<dbReference type="Pfam" id="PF09242">
    <property type="entry name" value="FCSD-flav_bind"/>
    <property type="match status" value="1"/>
</dbReference>
<dbReference type="InterPro" id="IPR006311">
    <property type="entry name" value="TAT_signal"/>
</dbReference>
<dbReference type="GO" id="GO:0050660">
    <property type="term" value="F:flavin adenine dinucleotide binding"/>
    <property type="evidence" value="ECO:0007669"/>
    <property type="project" value="InterPro"/>
</dbReference>
<evidence type="ECO:0000313" key="8">
    <source>
        <dbReference type="Proteomes" id="UP000244060"/>
    </source>
</evidence>
<dbReference type="PANTHER" id="PTHR43755">
    <property type="match status" value="1"/>
</dbReference>
<keyword evidence="3" id="KW-0732">Signal</keyword>
<dbReference type="InterPro" id="IPR036188">
    <property type="entry name" value="FAD/NAD-bd_sf"/>
</dbReference>
<name>A0A2T5K6A6_9RHOB</name>
<evidence type="ECO:0000256" key="1">
    <source>
        <dbReference type="ARBA" id="ARBA00022630"/>
    </source>
</evidence>
<feature type="domain" description="Sulfide dehydrogenase [flavocytochrome c] flavoprotein chain central" evidence="6">
    <location>
        <begin position="159"/>
        <end position="274"/>
    </location>
</feature>
<feature type="chain" id="PRO_5015778932" evidence="3">
    <location>
        <begin position="28"/>
        <end position="417"/>
    </location>
</feature>
<dbReference type="InterPro" id="IPR052541">
    <property type="entry name" value="SQRD"/>
</dbReference>
<gene>
    <name evidence="7" type="ORF">C8J28_11068</name>
</gene>
<dbReference type="Gene3D" id="3.50.50.60">
    <property type="entry name" value="FAD/NAD(P)-binding domain"/>
    <property type="match status" value="2"/>
</dbReference>
<feature type="signal peptide" evidence="3">
    <location>
        <begin position="1"/>
        <end position="27"/>
    </location>
</feature>
<organism evidence="7 8">
    <name type="scientific">Cereibacter azotoformans</name>
    <dbReference type="NCBI Taxonomy" id="43057"/>
    <lineage>
        <taxon>Bacteria</taxon>
        <taxon>Pseudomonadati</taxon>
        <taxon>Pseudomonadota</taxon>
        <taxon>Alphaproteobacteria</taxon>
        <taxon>Rhodobacterales</taxon>
        <taxon>Paracoccaceae</taxon>
        <taxon>Cereibacter</taxon>
    </lineage>
</organism>
<dbReference type="EMBL" id="QAOT01000010">
    <property type="protein sequence ID" value="PTR17944.1"/>
    <property type="molecule type" value="Genomic_DNA"/>
</dbReference>
<dbReference type="InterPro" id="IPR023753">
    <property type="entry name" value="FAD/NAD-binding_dom"/>
</dbReference>
<dbReference type="Proteomes" id="UP000244060">
    <property type="component" value="Unassembled WGS sequence"/>
</dbReference>
<dbReference type="InterPro" id="IPR016156">
    <property type="entry name" value="FAD/NAD-linked_Rdtase_dimer_sf"/>
</dbReference>
<sequence length="417" mass="44513">MRLTRRTFLASSAACLAAPAVTGQARAQVLVVGGGAGGASVARHLAAEAAGAADITLIEPNAVYHTCFFSNLHLGGLRSLESLAHSYDRLRGLGVTLISDRVAAVGRERRRVALAAGGTLDWDWLVLSPGIDFVDDSVPGWTLAAADLMPHAYKAGGQTRLLRKQLDAMPQGGTFCLVAPPNPYRCPPGPYERISMIAHRFTQVNPTARILLLDPKEGYSKQTLFEEGWQAHYPNMIERLGPEMGGDRVEVRPDRMEVVIDGEVEKVDVCNVIPGQVAGRIIGEAGLADETGWAPIDPASMKSRDDPAIFILGDAAVAGDMPKSASAANSQAKVVTAVLLAEISGNAAPPARYVNTCWSLIAPEDSVKVGGTYEPTPEKIASIDRFISQPEEDRATRLATWQQSLGWYAGITSDMFG</sequence>
<dbReference type="Pfam" id="PF07992">
    <property type="entry name" value="Pyr_redox_2"/>
    <property type="match status" value="1"/>
</dbReference>
<dbReference type="OrthoDB" id="9802771at2"/>
<keyword evidence="8" id="KW-1185">Reference proteome</keyword>
<dbReference type="SUPFAM" id="SSF51905">
    <property type="entry name" value="FAD/NAD(P)-binding domain"/>
    <property type="match status" value="2"/>
</dbReference>
<evidence type="ECO:0000259" key="5">
    <source>
        <dbReference type="Pfam" id="PF09242"/>
    </source>
</evidence>
<dbReference type="InterPro" id="IPR049386">
    <property type="entry name" value="FCSD_central"/>
</dbReference>
<feature type="domain" description="FAD/NAD(P)-binding" evidence="4">
    <location>
        <begin position="28"/>
        <end position="140"/>
    </location>
</feature>
<protein>
    <submittedName>
        <fullName evidence="7">Cytochrome-dependent sulfide dehydrogenase (Flavoprotein)</fullName>
    </submittedName>
</protein>
<reference evidence="7 8" key="1">
    <citation type="submission" date="2018-04" db="EMBL/GenBank/DDBJ databases">
        <title>Genomic Encyclopedia of Type Strains, Phase III (KMG-III): the genomes of soil and plant-associated and newly described type strains.</title>
        <authorList>
            <person name="Whitman W."/>
        </authorList>
    </citation>
    <scope>NUCLEOTIDE SEQUENCE [LARGE SCALE GENOMIC DNA]</scope>
    <source>
        <strain evidence="7 8">KA25</strain>
    </source>
</reference>
<dbReference type="SUPFAM" id="SSF55424">
    <property type="entry name" value="FAD/NAD-linked reductases, dimerisation (C-terminal) domain"/>
    <property type="match status" value="1"/>
</dbReference>
<comment type="caution">
    <text evidence="7">The sequence shown here is derived from an EMBL/GenBank/DDBJ whole genome shotgun (WGS) entry which is preliminary data.</text>
</comment>
<dbReference type="InterPro" id="IPR015323">
    <property type="entry name" value="FlavoCytC_S_DH_flav-bd"/>
</dbReference>
<evidence type="ECO:0000313" key="7">
    <source>
        <dbReference type="EMBL" id="PTR17944.1"/>
    </source>
</evidence>
<feature type="domain" description="Flavocytochrome c sulphide dehydrogenase flavin-binding" evidence="5">
    <location>
        <begin position="349"/>
        <end position="416"/>
    </location>
</feature>
<dbReference type="RefSeq" id="WP_108221157.1">
    <property type="nucleotide sequence ID" value="NZ_CP090022.1"/>
</dbReference>
<evidence type="ECO:0000256" key="3">
    <source>
        <dbReference type="SAM" id="SignalP"/>
    </source>
</evidence>
<evidence type="ECO:0000256" key="2">
    <source>
        <dbReference type="ARBA" id="ARBA00022827"/>
    </source>
</evidence>
<dbReference type="Gene3D" id="3.90.760.10">
    <property type="entry name" value="Flavocytochrome c sulphide dehydrogenase, flavin-binding domain"/>
    <property type="match status" value="1"/>
</dbReference>
<proteinExistence type="predicted"/>
<dbReference type="PROSITE" id="PS51318">
    <property type="entry name" value="TAT"/>
    <property type="match status" value="1"/>
</dbReference>
<keyword evidence="2" id="KW-0274">FAD</keyword>
<keyword evidence="1" id="KW-0285">Flavoprotein</keyword>
<evidence type="ECO:0000259" key="4">
    <source>
        <dbReference type="Pfam" id="PF07992"/>
    </source>
</evidence>
<accession>A0A2T5K6A6</accession>
<dbReference type="AlphaFoldDB" id="A0A2T5K6A6"/>
<dbReference type="InterPro" id="IPR037092">
    <property type="entry name" value="FlavoCytC_S_DH_flav-bd_sf"/>
</dbReference>
<dbReference type="PANTHER" id="PTHR43755:SF1">
    <property type="entry name" value="FAD-DEPENDENT PYRIDINE NUCLEOTIDE-DISULPHIDE OXIDOREDUCTASE"/>
    <property type="match status" value="1"/>
</dbReference>
<dbReference type="Pfam" id="PF21706">
    <property type="entry name" value="FCSD_central"/>
    <property type="match status" value="1"/>
</dbReference>